<dbReference type="EMBL" id="BPRB01000147">
    <property type="protein sequence ID" value="GJE60588.1"/>
    <property type="molecule type" value="Genomic_DNA"/>
</dbReference>
<reference evidence="2" key="2">
    <citation type="submission" date="2021-08" db="EMBL/GenBank/DDBJ databases">
        <authorList>
            <person name="Tani A."/>
            <person name="Ola A."/>
            <person name="Ogura Y."/>
            <person name="Katsura K."/>
            <person name="Hayashi T."/>
        </authorList>
    </citation>
    <scope>NUCLEOTIDE SEQUENCE</scope>
    <source>
        <strain evidence="2">DSM 23632</strain>
    </source>
</reference>
<evidence type="ECO:0008006" key="4">
    <source>
        <dbReference type="Google" id="ProtNLM"/>
    </source>
</evidence>
<comment type="caution">
    <text evidence="2">The sequence shown here is derived from an EMBL/GenBank/DDBJ whole genome shotgun (WGS) entry which is preliminary data.</text>
</comment>
<feature type="signal peptide" evidence="1">
    <location>
        <begin position="1"/>
        <end position="27"/>
    </location>
</feature>
<evidence type="ECO:0000313" key="3">
    <source>
        <dbReference type="Proteomes" id="UP001055057"/>
    </source>
</evidence>
<keyword evidence="1" id="KW-0732">Signal</keyword>
<dbReference type="Proteomes" id="UP001055057">
    <property type="component" value="Unassembled WGS sequence"/>
</dbReference>
<proteinExistence type="predicted"/>
<evidence type="ECO:0000313" key="2">
    <source>
        <dbReference type="EMBL" id="GJE60588.1"/>
    </source>
</evidence>
<reference evidence="2" key="1">
    <citation type="journal article" date="2021" name="Front. Microbiol.">
        <title>Comprehensive Comparative Genomics and Phenotyping of Methylobacterium Species.</title>
        <authorList>
            <person name="Alessa O."/>
            <person name="Ogura Y."/>
            <person name="Fujitani Y."/>
            <person name="Takami H."/>
            <person name="Hayashi T."/>
            <person name="Sahin N."/>
            <person name="Tani A."/>
        </authorList>
    </citation>
    <scope>NUCLEOTIDE SEQUENCE</scope>
    <source>
        <strain evidence="2">DSM 23632</strain>
    </source>
</reference>
<dbReference type="Pfam" id="PF09912">
    <property type="entry name" value="DUF2141"/>
    <property type="match status" value="1"/>
</dbReference>
<gene>
    <name evidence="2" type="ORF">MPOCJGCO_2702</name>
</gene>
<dbReference type="InterPro" id="IPR018673">
    <property type="entry name" value="DUF2141"/>
</dbReference>
<protein>
    <recommendedName>
        <fullName evidence="4">DUF2141 domain-containing protein</fullName>
    </recommendedName>
</protein>
<feature type="chain" id="PRO_5045315805" description="DUF2141 domain-containing protein" evidence="1">
    <location>
        <begin position="28"/>
        <end position="147"/>
    </location>
</feature>
<accession>A0ABQ4U0S1</accession>
<evidence type="ECO:0000256" key="1">
    <source>
        <dbReference type="SAM" id="SignalP"/>
    </source>
</evidence>
<sequence length="147" mass="15290">MSAVPLARGGLGPIVAGALMLAWPALAATVEVEVDGIEAGGPVYVALCQGGLTEASCTDGQDASAGGASRRFVFRDVEAGTYAVAAFQDMNGNRRLDRTGLGLPQEPYGFSGDAGRRARPDFARAAFGLREPGTVIRVRLVRALARR</sequence>
<organism evidence="2 3">
    <name type="scientific">Methylobacterium trifolii</name>
    <dbReference type="NCBI Taxonomy" id="1003092"/>
    <lineage>
        <taxon>Bacteria</taxon>
        <taxon>Pseudomonadati</taxon>
        <taxon>Pseudomonadota</taxon>
        <taxon>Alphaproteobacteria</taxon>
        <taxon>Hyphomicrobiales</taxon>
        <taxon>Methylobacteriaceae</taxon>
        <taxon>Methylobacterium</taxon>
    </lineage>
</organism>
<keyword evidence="3" id="KW-1185">Reference proteome</keyword>
<name>A0ABQ4U0S1_9HYPH</name>